<gene>
    <name evidence="2" type="ORF">LIER_33939</name>
</gene>
<feature type="domain" description="Sin3 C-terminal" evidence="1">
    <location>
        <begin position="44"/>
        <end position="230"/>
    </location>
</feature>
<dbReference type="EMBL" id="BAABME010013911">
    <property type="protein sequence ID" value="GAA0186651.1"/>
    <property type="molecule type" value="Genomic_DNA"/>
</dbReference>
<evidence type="ECO:0000313" key="3">
    <source>
        <dbReference type="Proteomes" id="UP001454036"/>
    </source>
</evidence>
<proteinExistence type="predicted"/>
<evidence type="ECO:0000259" key="1">
    <source>
        <dbReference type="Pfam" id="PF16879"/>
    </source>
</evidence>
<name>A0AAV3RY35_LITER</name>
<dbReference type="Proteomes" id="UP001454036">
    <property type="component" value="Unassembled WGS sequence"/>
</dbReference>
<reference evidence="2 3" key="1">
    <citation type="submission" date="2024-01" db="EMBL/GenBank/DDBJ databases">
        <title>The complete chloroplast genome sequence of Lithospermum erythrorhizon: insights into the phylogenetic relationship among Boraginaceae species and the maternal lineages of purple gromwells.</title>
        <authorList>
            <person name="Okada T."/>
            <person name="Watanabe K."/>
        </authorList>
    </citation>
    <scope>NUCLEOTIDE SEQUENCE [LARGE SCALE GENOMIC DNA]</scope>
</reference>
<sequence>MDPSKLYIVARHFMKDCYLLNNIQDHLNQNGGAERIAVLIPMQDKAKFEDNCRAIVGNQSYVLFTLDKLIYKLIKQLQIVSDDELDNKLLQLYDYEMSRKPDKFVDSVYYENAHVVLHEENIYHFESSSSPMSLSIQLVNEGNEKTDIVSVAMDPNFAAYLYNDYLSVSRGKKESSAVILKRNMRRYATLEESDAPCMATENVVMVNGLECKMAAFSSKISYVLDTEDFFCRFKRKKRASTSGSSWWNQAKVQHFREFLATNL</sequence>
<protein>
    <submittedName>
        <fullName evidence="2">Chromatin/chromatin-binding, or -regulatory protein</fullName>
    </submittedName>
</protein>
<dbReference type="Pfam" id="PF16879">
    <property type="entry name" value="Sin3a_C"/>
    <property type="match status" value="1"/>
</dbReference>
<accession>A0AAV3RY35</accession>
<dbReference type="AlphaFoldDB" id="A0AAV3RY35"/>
<organism evidence="2 3">
    <name type="scientific">Lithospermum erythrorhizon</name>
    <name type="common">Purple gromwell</name>
    <name type="synonym">Lithospermum officinale var. erythrorhizon</name>
    <dbReference type="NCBI Taxonomy" id="34254"/>
    <lineage>
        <taxon>Eukaryota</taxon>
        <taxon>Viridiplantae</taxon>
        <taxon>Streptophyta</taxon>
        <taxon>Embryophyta</taxon>
        <taxon>Tracheophyta</taxon>
        <taxon>Spermatophyta</taxon>
        <taxon>Magnoliopsida</taxon>
        <taxon>eudicotyledons</taxon>
        <taxon>Gunneridae</taxon>
        <taxon>Pentapetalae</taxon>
        <taxon>asterids</taxon>
        <taxon>lamiids</taxon>
        <taxon>Boraginales</taxon>
        <taxon>Boraginaceae</taxon>
        <taxon>Boraginoideae</taxon>
        <taxon>Lithospermeae</taxon>
        <taxon>Lithospermum</taxon>
    </lineage>
</organism>
<evidence type="ECO:0000313" key="2">
    <source>
        <dbReference type="EMBL" id="GAA0186651.1"/>
    </source>
</evidence>
<comment type="caution">
    <text evidence="2">The sequence shown here is derived from an EMBL/GenBank/DDBJ whole genome shotgun (WGS) entry which is preliminary data.</text>
</comment>
<dbReference type="InterPro" id="IPR031693">
    <property type="entry name" value="Sin3_C"/>
</dbReference>
<keyword evidence="3" id="KW-1185">Reference proteome</keyword>